<evidence type="ECO:0000256" key="1">
    <source>
        <dbReference type="SAM" id="MobiDB-lite"/>
    </source>
</evidence>
<sequence length="223" mass="24118">MCAASNECASPQACVVGRCQDPNGVPLIQKKEVRRHLIAPVAMAYVQRGEPATDGAAAPVFTLGRAGVGDGRLYLRFAVPLAKETSILEAYVLLDRSFASQPDPTPIVLHAARVIDPWEPRSISWSFQPRFEEARTPSTRVMPAPRHLVRIDVRAIVQRWAQRDPQDQGIVIMADNSTDVGMAFAMASTVGASLEDGSSLAQASSSSPPRLELYVAPEAADRK</sequence>
<evidence type="ECO:0000313" key="3">
    <source>
        <dbReference type="Proteomes" id="UP001370348"/>
    </source>
</evidence>
<dbReference type="NCBIfam" id="NF033679">
    <property type="entry name" value="DNRLRE_dom"/>
    <property type="match status" value="1"/>
</dbReference>
<protein>
    <submittedName>
        <fullName evidence="2">DNRLRE domain-containing protein</fullName>
    </submittedName>
</protein>
<name>A0ABZ2LMJ5_9BACT</name>
<proteinExistence type="predicted"/>
<organism evidence="2 3">
    <name type="scientific">Pendulispora albinea</name>
    <dbReference type="NCBI Taxonomy" id="2741071"/>
    <lineage>
        <taxon>Bacteria</taxon>
        <taxon>Pseudomonadati</taxon>
        <taxon>Myxococcota</taxon>
        <taxon>Myxococcia</taxon>
        <taxon>Myxococcales</taxon>
        <taxon>Sorangiineae</taxon>
        <taxon>Pendulisporaceae</taxon>
        <taxon>Pendulispora</taxon>
    </lineage>
</organism>
<dbReference type="RefSeq" id="WP_394821180.1">
    <property type="nucleotide sequence ID" value="NZ_CP089984.1"/>
</dbReference>
<dbReference type="EMBL" id="CP089984">
    <property type="protein sequence ID" value="WXB11560.1"/>
    <property type="molecule type" value="Genomic_DNA"/>
</dbReference>
<gene>
    <name evidence="2" type="ORF">LZC94_27320</name>
</gene>
<accession>A0ABZ2LMJ5</accession>
<feature type="region of interest" description="Disordered" evidence="1">
    <location>
        <begin position="196"/>
        <end position="223"/>
    </location>
</feature>
<evidence type="ECO:0000313" key="2">
    <source>
        <dbReference type="EMBL" id="WXB11560.1"/>
    </source>
</evidence>
<dbReference type="Proteomes" id="UP001370348">
    <property type="component" value="Chromosome"/>
</dbReference>
<reference evidence="2 3" key="1">
    <citation type="submission" date="2021-12" db="EMBL/GenBank/DDBJ databases">
        <title>Discovery of the Pendulisporaceae a myxobacterial family with distinct sporulation behavior and unique specialized metabolism.</title>
        <authorList>
            <person name="Garcia R."/>
            <person name="Popoff A."/>
            <person name="Bader C.D."/>
            <person name="Loehr J."/>
            <person name="Walesch S."/>
            <person name="Walt C."/>
            <person name="Boldt J."/>
            <person name="Bunk B."/>
            <person name="Haeckl F.J.F.P.J."/>
            <person name="Gunesch A.P."/>
            <person name="Birkelbach J."/>
            <person name="Nuebel U."/>
            <person name="Pietschmann T."/>
            <person name="Bach T."/>
            <person name="Mueller R."/>
        </authorList>
    </citation>
    <scope>NUCLEOTIDE SEQUENCE [LARGE SCALE GENOMIC DNA]</scope>
    <source>
        <strain evidence="2 3">MSr11954</strain>
    </source>
</reference>
<feature type="compositionally biased region" description="Low complexity" evidence="1">
    <location>
        <begin position="198"/>
        <end position="207"/>
    </location>
</feature>
<keyword evidence="3" id="KW-1185">Reference proteome</keyword>